<dbReference type="EMBL" id="FCNW02000001">
    <property type="protein sequence ID" value="SAL12127.1"/>
    <property type="molecule type" value="Genomic_DNA"/>
</dbReference>
<evidence type="ECO:0000256" key="6">
    <source>
        <dbReference type="ARBA" id="ARBA00022842"/>
    </source>
</evidence>
<evidence type="ECO:0000256" key="5">
    <source>
        <dbReference type="ARBA" id="ARBA00022801"/>
    </source>
</evidence>
<comment type="caution">
    <text evidence="10">The sequence shown here is derived from an EMBL/GenBank/DDBJ whole genome shotgun (WGS) entry which is preliminary data.</text>
</comment>
<evidence type="ECO:0000313" key="10">
    <source>
        <dbReference type="EMBL" id="SAL12127.1"/>
    </source>
</evidence>
<dbReference type="Pfam" id="PF01850">
    <property type="entry name" value="PIN"/>
    <property type="match status" value="1"/>
</dbReference>
<dbReference type="EC" id="3.1.-.-" evidence="8"/>
<feature type="domain" description="PIN" evidence="9">
    <location>
        <begin position="4"/>
        <end position="121"/>
    </location>
</feature>
<keyword evidence="3 8" id="KW-0540">Nuclease</keyword>
<dbReference type="InterPro" id="IPR029060">
    <property type="entry name" value="PIN-like_dom_sf"/>
</dbReference>
<dbReference type="PANTHER" id="PTHR33653:SF1">
    <property type="entry name" value="RIBONUCLEASE VAPC2"/>
    <property type="match status" value="1"/>
</dbReference>
<evidence type="ECO:0000256" key="3">
    <source>
        <dbReference type="ARBA" id="ARBA00022722"/>
    </source>
</evidence>
<dbReference type="InterPro" id="IPR050556">
    <property type="entry name" value="Type_II_TA_system_RNase"/>
</dbReference>
<evidence type="ECO:0000259" key="9">
    <source>
        <dbReference type="Pfam" id="PF01850"/>
    </source>
</evidence>
<comment type="function">
    <text evidence="8">Toxic component of a toxin-antitoxin (TA) system. An RNase.</text>
</comment>
<accession>A0A158EX52</accession>
<dbReference type="InterPro" id="IPR002716">
    <property type="entry name" value="PIN_dom"/>
</dbReference>
<dbReference type="GO" id="GO:0016787">
    <property type="term" value="F:hydrolase activity"/>
    <property type="evidence" value="ECO:0007669"/>
    <property type="project" value="UniProtKB-KW"/>
</dbReference>
<dbReference type="PANTHER" id="PTHR33653">
    <property type="entry name" value="RIBONUCLEASE VAPC2"/>
    <property type="match status" value="1"/>
</dbReference>
<feature type="binding site" evidence="8">
    <location>
        <position position="6"/>
    </location>
    <ligand>
        <name>Mg(2+)</name>
        <dbReference type="ChEBI" id="CHEBI:18420"/>
    </ligand>
</feature>
<dbReference type="GO" id="GO:0000287">
    <property type="term" value="F:magnesium ion binding"/>
    <property type="evidence" value="ECO:0007669"/>
    <property type="project" value="UniProtKB-UniRule"/>
</dbReference>
<dbReference type="RefSeq" id="WP_087665455.1">
    <property type="nucleotide sequence ID" value="NZ_FCNW02000001.1"/>
</dbReference>
<dbReference type="OrthoDB" id="9796690at2"/>
<keyword evidence="4 8" id="KW-0479">Metal-binding</keyword>
<evidence type="ECO:0000256" key="7">
    <source>
        <dbReference type="ARBA" id="ARBA00038093"/>
    </source>
</evidence>
<keyword evidence="6 8" id="KW-0460">Magnesium</keyword>
<organism evidence="10 11">
    <name type="scientific">Caballeronia humi</name>
    <dbReference type="NCBI Taxonomy" id="326474"/>
    <lineage>
        <taxon>Bacteria</taxon>
        <taxon>Pseudomonadati</taxon>
        <taxon>Pseudomonadota</taxon>
        <taxon>Betaproteobacteria</taxon>
        <taxon>Burkholderiales</taxon>
        <taxon>Burkholderiaceae</taxon>
        <taxon>Caballeronia</taxon>
    </lineage>
</organism>
<gene>
    <name evidence="8" type="primary">vapC</name>
    <name evidence="10" type="ORF">AWB65_00316</name>
</gene>
<dbReference type="SUPFAM" id="SSF88723">
    <property type="entry name" value="PIN domain-like"/>
    <property type="match status" value="1"/>
</dbReference>
<dbReference type="Proteomes" id="UP000054977">
    <property type="component" value="Unassembled WGS sequence"/>
</dbReference>
<evidence type="ECO:0000256" key="8">
    <source>
        <dbReference type="HAMAP-Rule" id="MF_00265"/>
    </source>
</evidence>
<evidence type="ECO:0000256" key="2">
    <source>
        <dbReference type="ARBA" id="ARBA00022649"/>
    </source>
</evidence>
<dbReference type="HAMAP" id="MF_00265">
    <property type="entry name" value="VapC_Nob1"/>
    <property type="match status" value="1"/>
</dbReference>
<reference evidence="10" key="1">
    <citation type="submission" date="2016-01" db="EMBL/GenBank/DDBJ databases">
        <authorList>
            <person name="Peeters C."/>
        </authorList>
    </citation>
    <scope>NUCLEOTIDE SEQUENCE [LARGE SCALE GENOMIC DNA]</scope>
    <source>
        <strain evidence="10">LMG 22934</strain>
    </source>
</reference>
<keyword evidence="2 8" id="KW-1277">Toxin-antitoxin system</keyword>
<dbReference type="GO" id="GO:0090729">
    <property type="term" value="F:toxin activity"/>
    <property type="evidence" value="ECO:0007669"/>
    <property type="project" value="UniProtKB-KW"/>
</dbReference>
<keyword evidence="8" id="KW-0800">Toxin</keyword>
<keyword evidence="5 8" id="KW-0378">Hydrolase</keyword>
<dbReference type="GO" id="GO:0004540">
    <property type="term" value="F:RNA nuclease activity"/>
    <property type="evidence" value="ECO:0007669"/>
    <property type="project" value="InterPro"/>
</dbReference>
<keyword evidence="11" id="KW-1185">Reference proteome</keyword>
<dbReference type="STRING" id="326474.AWB65_00316"/>
<evidence type="ECO:0000256" key="1">
    <source>
        <dbReference type="ARBA" id="ARBA00001946"/>
    </source>
</evidence>
<evidence type="ECO:0000256" key="4">
    <source>
        <dbReference type="ARBA" id="ARBA00022723"/>
    </source>
</evidence>
<feature type="binding site" evidence="8">
    <location>
        <position position="95"/>
    </location>
    <ligand>
        <name>Mg(2+)</name>
        <dbReference type="ChEBI" id="CHEBI:18420"/>
    </ligand>
</feature>
<proteinExistence type="inferred from homology"/>
<name>A0A158EX52_9BURK</name>
<dbReference type="Gene3D" id="3.40.50.1010">
    <property type="entry name" value="5'-nuclease"/>
    <property type="match status" value="1"/>
</dbReference>
<comment type="cofactor">
    <cofactor evidence="1 8">
        <name>Mg(2+)</name>
        <dbReference type="ChEBI" id="CHEBI:18420"/>
    </cofactor>
</comment>
<sequence length="130" mass="14430">MKFLLDTNAIIALLKRHAGILATMTNHQPNDFGIPSIVAYELYFGAYKGQRVEHNLSQIQSLPFEVLDFDCEDARSAGGIRAALESKGTPIGVYDTLIAGQAIARNLTLVTHNTREFDRVPSLRVEDWEA</sequence>
<comment type="similarity">
    <text evidence="7 8">Belongs to the PINc/VapC protein family.</text>
</comment>
<evidence type="ECO:0000313" key="11">
    <source>
        <dbReference type="Proteomes" id="UP000054977"/>
    </source>
</evidence>
<dbReference type="AlphaFoldDB" id="A0A158EX52"/>
<dbReference type="CDD" id="cd18745">
    <property type="entry name" value="PIN_VapC4-5_FitB-like"/>
    <property type="match status" value="1"/>
</dbReference>
<dbReference type="InterPro" id="IPR022907">
    <property type="entry name" value="VapC_family"/>
</dbReference>
<protein>
    <recommendedName>
        <fullName evidence="8">Ribonuclease VapC</fullName>
        <shortName evidence="8">RNase VapC</shortName>
        <ecNumber evidence="8">3.1.-.-</ecNumber>
    </recommendedName>
    <alternativeName>
        <fullName evidence="8">Toxin VapC</fullName>
    </alternativeName>
</protein>